<dbReference type="Gene3D" id="3.40.190.10">
    <property type="entry name" value="Periplasmic binding protein-like II"/>
    <property type="match status" value="2"/>
</dbReference>
<dbReference type="Pfam" id="PF00497">
    <property type="entry name" value="SBP_bac_3"/>
    <property type="match status" value="1"/>
</dbReference>
<evidence type="ECO:0000313" key="3">
    <source>
        <dbReference type="EMBL" id="MFG6416246.1"/>
    </source>
</evidence>
<dbReference type="InterPro" id="IPR001638">
    <property type="entry name" value="Solute-binding_3/MltF_N"/>
</dbReference>
<dbReference type="SUPFAM" id="SSF53850">
    <property type="entry name" value="Periplasmic binding protein-like II"/>
    <property type="match status" value="1"/>
</dbReference>
<accession>A0ABW7ERW1</accession>
<dbReference type="PANTHER" id="PTHR35936">
    <property type="entry name" value="MEMBRANE-BOUND LYTIC MUREIN TRANSGLYCOSYLASE F"/>
    <property type="match status" value="1"/>
</dbReference>
<dbReference type="PANTHER" id="PTHR35936:SF25">
    <property type="entry name" value="ABC TRANSPORTER SUBSTRATE-BINDING PROTEIN"/>
    <property type="match status" value="1"/>
</dbReference>
<reference evidence="3 4" key="1">
    <citation type="submission" date="2024-09" db="EMBL/GenBank/DDBJ databases">
        <title>Novel species of the genus Pelomonas and Roseateles isolated from streams.</title>
        <authorList>
            <person name="Lu H."/>
        </authorList>
    </citation>
    <scope>NUCLEOTIDE SEQUENCE [LARGE SCALE GENOMIC DNA]</scope>
    <source>
        <strain evidence="3 4">DC23W</strain>
    </source>
</reference>
<comment type="caution">
    <text evidence="3">The sequence shown here is derived from an EMBL/GenBank/DDBJ whole genome shotgun (WGS) entry which is preliminary data.</text>
</comment>
<dbReference type="Proteomes" id="UP001606300">
    <property type="component" value="Unassembled WGS sequence"/>
</dbReference>
<gene>
    <name evidence="3" type="ORF">ACG02S_20325</name>
</gene>
<sequence>MAIGFDEGSPPTMYRTVSSGVAQGIYPALVGAAFAALGHPCELRAVPFKRLLAAVDEGQMLAGAVIRTPEREQRWLFSQPYFVERLAVYTRRAPFRSLGDLTGKRVGVIRGWSYGEAFDTARRLGRFQCEEVATDAHNFAKLQRGRLDHVVVTELAGRMLLQLREFKGGNIVAGAVVLGATPIHLALPRALEGGASLLAGFNAATEQLNKDGMVDLLVAREVGVTAEMVRAQGA</sequence>
<proteinExistence type="predicted"/>
<dbReference type="EMBL" id="JBIGHY010000008">
    <property type="protein sequence ID" value="MFG6416246.1"/>
    <property type="molecule type" value="Genomic_DNA"/>
</dbReference>
<dbReference type="SMART" id="SM00062">
    <property type="entry name" value="PBPb"/>
    <property type="match status" value="1"/>
</dbReference>
<evidence type="ECO:0000259" key="2">
    <source>
        <dbReference type="SMART" id="SM00062"/>
    </source>
</evidence>
<keyword evidence="4" id="KW-1185">Reference proteome</keyword>
<organism evidence="3 4">
    <name type="scientific">Pelomonas dachongensis</name>
    <dbReference type="NCBI Taxonomy" id="3299029"/>
    <lineage>
        <taxon>Bacteria</taxon>
        <taxon>Pseudomonadati</taxon>
        <taxon>Pseudomonadota</taxon>
        <taxon>Betaproteobacteria</taxon>
        <taxon>Burkholderiales</taxon>
        <taxon>Sphaerotilaceae</taxon>
        <taxon>Roseateles</taxon>
    </lineage>
</organism>
<feature type="domain" description="Solute-binding protein family 3/N-terminal" evidence="2">
    <location>
        <begin position="3"/>
        <end position="225"/>
    </location>
</feature>
<keyword evidence="1" id="KW-0732">Signal</keyword>
<name>A0ABW7ERW1_9BURK</name>
<evidence type="ECO:0000313" key="4">
    <source>
        <dbReference type="Proteomes" id="UP001606300"/>
    </source>
</evidence>
<protein>
    <submittedName>
        <fullName evidence="3">Substrate-binding periplasmic protein</fullName>
    </submittedName>
</protein>
<evidence type="ECO:0000256" key="1">
    <source>
        <dbReference type="ARBA" id="ARBA00022729"/>
    </source>
</evidence>